<evidence type="ECO:0000313" key="10">
    <source>
        <dbReference type="Proteomes" id="UP001438953"/>
    </source>
</evidence>
<dbReference type="SUPFAM" id="SSF47928">
    <property type="entry name" value="N-terminal domain of the delta subunit of the F1F0-ATP synthase"/>
    <property type="match status" value="1"/>
</dbReference>
<protein>
    <recommendedName>
        <fullName evidence="8">ATP synthase subunit delta</fullName>
    </recommendedName>
    <alternativeName>
        <fullName evidence="8">ATP synthase F(1) sector subunit delta</fullName>
    </alternativeName>
    <alternativeName>
        <fullName evidence="8">F-type ATPase subunit delta</fullName>
        <shortName evidence="8">F-ATPase subunit delta</shortName>
    </alternativeName>
</protein>
<reference evidence="9 10" key="2">
    <citation type="submission" date="2024-06" db="EMBL/GenBank/DDBJ databases">
        <title>Thioclava kandeliae sp. nov. from a rhizosphere soil sample of Kandelia candel in a mangrove.</title>
        <authorList>
            <person name="Mu T."/>
        </authorList>
    </citation>
    <scope>NUCLEOTIDE SEQUENCE [LARGE SCALE GENOMIC DNA]</scope>
    <source>
        <strain evidence="9 10">CPCC 100088</strain>
    </source>
</reference>
<evidence type="ECO:0000313" key="9">
    <source>
        <dbReference type="EMBL" id="MER5172317.1"/>
    </source>
</evidence>
<gene>
    <name evidence="8" type="primary">atpH</name>
    <name evidence="9" type="ORF">VSX56_11070</name>
</gene>
<dbReference type="HAMAP" id="MF_01416">
    <property type="entry name" value="ATP_synth_delta_bact"/>
    <property type="match status" value="1"/>
</dbReference>
<evidence type="ECO:0000256" key="2">
    <source>
        <dbReference type="ARBA" id="ARBA00022448"/>
    </source>
</evidence>
<organism evidence="9 10">
    <name type="scientific">Thioclava kandeliae</name>
    <dbReference type="NCBI Taxonomy" id="3070818"/>
    <lineage>
        <taxon>Bacteria</taxon>
        <taxon>Pseudomonadati</taxon>
        <taxon>Pseudomonadota</taxon>
        <taxon>Alphaproteobacteria</taxon>
        <taxon>Rhodobacterales</taxon>
        <taxon>Paracoccaceae</taxon>
        <taxon>Thioclava</taxon>
    </lineage>
</organism>
<keyword evidence="8" id="KW-1003">Cell membrane</keyword>
<dbReference type="Pfam" id="PF00213">
    <property type="entry name" value="OSCP"/>
    <property type="match status" value="1"/>
</dbReference>
<dbReference type="NCBIfam" id="TIGR01145">
    <property type="entry name" value="ATP_synt_delta"/>
    <property type="match status" value="1"/>
</dbReference>
<dbReference type="InterPro" id="IPR026015">
    <property type="entry name" value="ATP_synth_OSCP/delta_N_sf"/>
</dbReference>
<dbReference type="PROSITE" id="PS00389">
    <property type="entry name" value="ATPASE_DELTA"/>
    <property type="match status" value="1"/>
</dbReference>
<reference evidence="9 10" key="1">
    <citation type="submission" date="2024-01" db="EMBL/GenBank/DDBJ databases">
        <authorList>
            <person name="Deng Y."/>
            <person name="Su J."/>
        </authorList>
    </citation>
    <scope>NUCLEOTIDE SEQUENCE [LARGE SCALE GENOMIC DNA]</scope>
    <source>
        <strain evidence="9 10">CPCC 100088</strain>
    </source>
</reference>
<comment type="function">
    <text evidence="8">F(1)F(0) ATP synthase produces ATP from ADP in the presence of a proton or sodium gradient. F-type ATPases consist of two structural domains, F(1) containing the extramembraneous catalytic core and F(0) containing the membrane proton channel, linked together by a central stalk and a peripheral stalk. During catalysis, ATP synthesis in the catalytic domain of F(1) is coupled via a rotary mechanism of the central stalk subunits to proton translocation.</text>
</comment>
<dbReference type="RefSeq" id="WP_350937111.1">
    <property type="nucleotide sequence ID" value="NZ_JAYWLC010000007.1"/>
</dbReference>
<comment type="function">
    <text evidence="8">This protein is part of the stalk that links CF(0) to CF(1). It either transmits conformational changes from CF(0) to CF(1) or is implicated in proton conduction.</text>
</comment>
<evidence type="ECO:0000256" key="3">
    <source>
        <dbReference type="ARBA" id="ARBA00022781"/>
    </source>
</evidence>
<keyword evidence="4 8" id="KW-0406">Ion transport</keyword>
<evidence type="ECO:0000256" key="1">
    <source>
        <dbReference type="ARBA" id="ARBA00004370"/>
    </source>
</evidence>
<comment type="subcellular location">
    <subcellularLocation>
        <location evidence="8">Cell membrane</location>
        <topology evidence="8">Peripheral membrane protein</topology>
    </subcellularLocation>
    <subcellularLocation>
        <location evidence="1">Membrane</location>
    </subcellularLocation>
</comment>
<dbReference type="PRINTS" id="PR00125">
    <property type="entry name" value="ATPASEDELTA"/>
</dbReference>
<comment type="caution">
    <text evidence="9">The sequence shown here is derived from an EMBL/GenBank/DDBJ whole genome shotgun (WGS) entry which is preliminary data.</text>
</comment>
<keyword evidence="2 8" id="KW-0813">Transport</keyword>
<dbReference type="EMBL" id="JAYWLC010000007">
    <property type="protein sequence ID" value="MER5172317.1"/>
    <property type="molecule type" value="Genomic_DNA"/>
</dbReference>
<sequence length="186" mass="19561">MSEPASISAGIADRYATAVFEISKDSGQLDALKGEIDALEVALSESADLQGLIKSPLYSSEEQEASIEAIAKAMGLSATMTHTLGLLAQKRRLYLLPMFLSALSAKIAEEKGEVTANVTSATELSQEQQAKLADALAAKTGKTVQLNVAVDETLIGGMIVKLGSRMVDTSIRSKLASLQTSMKEVG</sequence>
<dbReference type="InterPro" id="IPR020781">
    <property type="entry name" value="ATPase_OSCP/d_CS"/>
</dbReference>
<proteinExistence type="inferred from homology"/>
<keyword evidence="7 8" id="KW-0066">ATP synthesis</keyword>
<evidence type="ECO:0000256" key="7">
    <source>
        <dbReference type="ARBA" id="ARBA00023310"/>
    </source>
</evidence>
<dbReference type="NCBIfam" id="NF004406">
    <property type="entry name" value="PRK05758.3-2"/>
    <property type="match status" value="1"/>
</dbReference>
<accession>A0ABV1SHD9</accession>
<dbReference type="PANTHER" id="PTHR11910">
    <property type="entry name" value="ATP SYNTHASE DELTA CHAIN"/>
    <property type="match status" value="1"/>
</dbReference>
<evidence type="ECO:0000256" key="5">
    <source>
        <dbReference type="ARBA" id="ARBA00023136"/>
    </source>
</evidence>
<comment type="similarity">
    <text evidence="8">Belongs to the ATPase delta chain family.</text>
</comment>
<keyword evidence="6 8" id="KW-0139">CF(1)</keyword>
<evidence type="ECO:0000256" key="6">
    <source>
        <dbReference type="ARBA" id="ARBA00023196"/>
    </source>
</evidence>
<keyword evidence="5 8" id="KW-0472">Membrane</keyword>
<name>A0ABV1SHD9_9RHOB</name>
<dbReference type="Proteomes" id="UP001438953">
    <property type="component" value="Unassembled WGS sequence"/>
</dbReference>
<dbReference type="InterPro" id="IPR000711">
    <property type="entry name" value="ATPase_OSCP/dsu"/>
</dbReference>
<keyword evidence="10" id="KW-1185">Reference proteome</keyword>
<keyword evidence="3 8" id="KW-0375">Hydrogen ion transport</keyword>
<evidence type="ECO:0000256" key="4">
    <source>
        <dbReference type="ARBA" id="ARBA00023065"/>
    </source>
</evidence>
<dbReference type="Gene3D" id="1.10.520.20">
    <property type="entry name" value="N-terminal domain of the delta subunit of the F1F0-ATP synthase"/>
    <property type="match status" value="1"/>
</dbReference>
<evidence type="ECO:0000256" key="8">
    <source>
        <dbReference type="HAMAP-Rule" id="MF_01416"/>
    </source>
</evidence>